<dbReference type="AlphaFoldDB" id="A0A918RMJ9"/>
<dbReference type="PANTHER" id="PTHR46797:SF1">
    <property type="entry name" value="METHYLPHOSPHONATE SYNTHASE"/>
    <property type="match status" value="1"/>
</dbReference>
<gene>
    <name evidence="3" type="ORF">GCM10010389_45270</name>
</gene>
<dbReference type="InterPro" id="IPR050807">
    <property type="entry name" value="TransReg_Diox_bact_type"/>
</dbReference>
<protein>
    <recommendedName>
        <fullName evidence="2">HTH cro/C1-type domain-containing protein</fullName>
    </recommendedName>
</protein>
<name>A0A918RMJ9_9ACTN</name>
<organism evidence="3 4">
    <name type="scientific">Streptomyces echinoruber</name>
    <dbReference type="NCBI Taxonomy" id="68898"/>
    <lineage>
        <taxon>Bacteria</taxon>
        <taxon>Bacillati</taxon>
        <taxon>Actinomycetota</taxon>
        <taxon>Actinomycetes</taxon>
        <taxon>Kitasatosporales</taxon>
        <taxon>Streptomycetaceae</taxon>
        <taxon>Streptomyces</taxon>
    </lineage>
</organism>
<sequence length="136" mass="14380">MRTPIDPQRLTRRRVEAGLSQNALAKAIGVSKQLVSAVSNGKANFSPETLAKAAQVLGCEIVDLLPPNEVQSRLQQLTDLVSLGLVTVGPHDVDKVTEMLGCEISELTPDDQAKVAEILGCEVADLLPADAAKEPA</sequence>
<keyword evidence="4" id="KW-1185">Reference proteome</keyword>
<accession>A0A918RMJ9</accession>
<evidence type="ECO:0000313" key="3">
    <source>
        <dbReference type="EMBL" id="GHA00927.1"/>
    </source>
</evidence>
<dbReference type="Proteomes" id="UP000623010">
    <property type="component" value="Unassembled WGS sequence"/>
</dbReference>
<reference evidence="3" key="1">
    <citation type="journal article" date="2014" name="Int. J. Syst. Evol. Microbiol.">
        <title>Complete genome sequence of Corynebacterium casei LMG S-19264T (=DSM 44701T), isolated from a smear-ripened cheese.</title>
        <authorList>
            <consortium name="US DOE Joint Genome Institute (JGI-PGF)"/>
            <person name="Walter F."/>
            <person name="Albersmeier A."/>
            <person name="Kalinowski J."/>
            <person name="Ruckert C."/>
        </authorList>
    </citation>
    <scope>NUCLEOTIDE SEQUENCE</scope>
    <source>
        <strain evidence="3">JCM 5016</strain>
    </source>
</reference>
<evidence type="ECO:0000256" key="1">
    <source>
        <dbReference type="ARBA" id="ARBA00023125"/>
    </source>
</evidence>
<dbReference type="Pfam" id="PF01381">
    <property type="entry name" value="HTH_3"/>
    <property type="match status" value="1"/>
</dbReference>
<dbReference type="GO" id="GO:0003700">
    <property type="term" value="F:DNA-binding transcription factor activity"/>
    <property type="evidence" value="ECO:0007669"/>
    <property type="project" value="TreeGrafter"/>
</dbReference>
<dbReference type="EMBL" id="BMWH01000020">
    <property type="protein sequence ID" value="GHA00927.1"/>
    <property type="molecule type" value="Genomic_DNA"/>
</dbReference>
<dbReference type="GO" id="GO:0003677">
    <property type="term" value="F:DNA binding"/>
    <property type="evidence" value="ECO:0007669"/>
    <property type="project" value="UniProtKB-KW"/>
</dbReference>
<dbReference type="PROSITE" id="PS50943">
    <property type="entry name" value="HTH_CROC1"/>
    <property type="match status" value="1"/>
</dbReference>
<keyword evidence="1" id="KW-0238">DNA-binding</keyword>
<reference evidence="3" key="2">
    <citation type="submission" date="2020-09" db="EMBL/GenBank/DDBJ databases">
        <authorList>
            <person name="Sun Q."/>
            <person name="Ohkuma M."/>
        </authorList>
    </citation>
    <scope>NUCLEOTIDE SEQUENCE</scope>
    <source>
        <strain evidence="3">JCM 5016</strain>
    </source>
</reference>
<evidence type="ECO:0000313" key="4">
    <source>
        <dbReference type="Proteomes" id="UP000623010"/>
    </source>
</evidence>
<proteinExistence type="predicted"/>
<dbReference type="CDD" id="cd00093">
    <property type="entry name" value="HTH_XRE"/>
    <property type="match status" value="1"/>
</dbReference>
<dbReference type="InterPro" id="IPR001387">
    <property type="entry name" value="Cro/C1-type_HTH"/>
</dbReference>
<dbReference type="PANTHER" id="PTHR46797">
    <property type="entry name" value="HTH-TYPE TRANSCRIPTIONAL REGULATOR"/>
    <property type="match status" value="1"/>
</dbReference>
<dbReference type="InterPro" id="IPR010982">
    <property type="entry name" value="Lambda_DNA-bd_dom_sf"/>
</dbReference>
<dbReference type="Gene3D" id="1.10.260.40">
    <property type="entry name" value="lambda repressor-like DNA-binding domains"/>
    <property type="match status" value="1"/>
</dbReference>
<dbReference type="GO" id="GO:0005829">
    <property type="term" value="C:cytosol"/>
    <property type="evidence" value="ECO:0007669"/>
    <property type="project" value="TreeGrafter"/>
</dbReference>
<evidence type="ECO:0000259" key="2">
    <source>
        <dbReference type="PROSITE" id="PS50943"/>
    </source>
</evidence>
<dbReference type="SMART" id="SM00530">
    <property type="entry name" value="HTH_XRE"/>
    <property type="match status" value="1"/>
</dbReference>
<dbReference type="RefSeq" id="WP_190059295.1">
    <property type="nucleotide sequence ID" value="NZ_BMWH01000020.1"/>
</dbReference>
<dbReference type="SUPFAM" id="SSF47413">
    <property type="entry name" value="lambda repressor-like DNA-binding domains"/>
    <property type="match status" value="1"/>
</dbReference>
<comment type="caution">
    <text evidence="3">The sequence shown here is derived from an EMBL/GenBank/DDBJ whole genome shotgun (WGS) entry which is preliminary data.</text>
</comment>
<feature type="domain" description="HTH cro/C1-type" evidence="2">
    <location>
        <begin position="10"/>
        <end position="64"/>
    </location>
</feature>